<feature type="domain" description="HD-GYP" evidence="2">
    <location>
        <begin position="16"/>
        <end position="212"/>
    </location>
</feature>
<dbReference type="CDD" id="cd00077">
    <property type="entry name" value="HDc"/>
    <property type="match status" value="1"/>
</dbReference>
<dbReference type="Gene3D" id="1.10.3210.10">
    <property type="entry name" value="Hypothetical protein af1432"/>
    <property type="match status" value="1"/>
</dbReference>
<reference evidence="3 6" key="2">
    <citation type="submission" date="2020-08" db="EMBL/GenBank/DDBJ databases">
        <title>Genomic Encyclopedia of Type Strains, Phase IV (KMG-IV): sequencing the most valuable type-strain genomes for metagenomic binning, comparative biology and taxonomic classification.</title>
        <authorList>
            <person name="Goeker M."/>
        </authorList>
    </citation>
    <scope>NUCLEOTIDE SEQUENCE [LARGE SCALE GENOMIC DNA]</scope>
    <source>
        <strain evidence="3 6">DSM 12027</strain>
    </source>
</reference>
<keyword evidence="6" id="KW-1185">Reference proteome</keyword>
<gene>
    <name evidence="4" type="ORF">FHR04_00215</name>
    <name evidence="3" type="ORF">HNQ04_000652</name>
</gene>
<dbReference type="Proteomes" id="UP000629870">
    <property type="component" value="Unassembled WGS sequence"/>
</dbReference>
<comment type="caution">
    <text evidence="4">The sequence shown here is derived from an EMBL/GenBank/DDBJ whole genome shotgun (WGS) entry which is preliminary data.</text>
</comment>
<protein>
    <submittedName>
        <fullName evidence="4">HD-GYP domain-containing protein</fullName>
    </submittedName>
    <submittedName>
        <fullName evidence="3">Nucleotidyltransferase with HDIG domain</fullName>
    </submittedName>
</protein>
<dbReference type="PANTHER" id="PTHR45228">
    <property type="entry name" value="CYCLIC DI-GMP PHOSPHODIESTERASE TM_0186-RELATED"/>
    <property type="match status" value="1"/>
</dbReference>
<dbReference type="InterPro" id="IPR037522">
    <property type="entry name" value="HD_GYP_dom"/>
</dbReference>
<dbReference type="EMBL" id="VDMO01000001">
    <property type="protein sequence ID" value="TNM72891.1"/>
    <property type="molecule type" value="Genomic_DNA"/>
</dbReference>
<accession>A0A5C4YBB5</accession>
<dbReference type="PROSITE" id="PS51831">
    <property type="entry name" value="HD"/>
    <property type="match status" value="1"/>
</dbReference>
<feature type="domain" description="HD" evidence="1">
    <location>
        <begin position="38"/>
        <end position="161"/>
    </location>
</feature>
<reference evidence="4 5" key="1">
    <citation type="submission" date="2019-06" db="EMBL/GenBank/DDBJ databases">
        <title>Genome sequence of Deinococcus radiopugnans ATCC 19172.</title>
        <authorList>
            <person name="Maclea K.S."/>
            <person name="Maynard C.R."/>
        </authorList>
    </citation>
    <scope>NUCLEOTIDE SEQUENCE [LARGE SCALE GENOMIC DNA]</scope>
    <source>
        <strain evidence="4 5">ATCC 19172</strain>
    </source>
</reference>
<dbReference type="InterPro" id="IPR006674">
    <property type="entry name" value="HD_domain"/>
</dbReference>
<dbReference type="PROSITE" id="PS51832">
    <property type="entry name" value="HD_GYP"/>
    <property type="match status" value="1"/>
</dbReference>
<dbReference type="SUPFAM" id="SSF109604">
    <property type="entry name" value="HD-domain/PDEase-like"/>
    <property type="match status" value="1"/>
</dbReference>
<dbReference type="Pfam" id="PF13487">
    <property type="entry name" value="HD_5"/>
    <property type="match status" value="1"/>
</dbReference>
<dbReference type="OrthoDB" id="9798833at2"/>
<evidence type="ECO:0000259" key="2">
    <source>
        <dbReference type="PROSITE" id="PS51832"/>
    </source>
</evidence>
<dbReference type="InterPro" id="IPR003607">
    <property type="entry name" value="HD/PDEase_dom"/>
</dbReference>
<dbReference type="EMBL" id="JACHEW010000002">
    <property type="protein sequence ID" value="MBB6015423.1"/>
    <property type="molecule type" value="Genomic_DNA"/>
</dbReference>
<name>A0A5C4YBB5_9DEIO</name>
<dbReference type="SMART" id="SM00471">
    <property type="entry name" value="HDc"/>
    <property type="match status" value="1"/>
</dbReference>
<sequence>MLAWWITGRLAAHSEDSEAQEACVQVLGQMLQARDHSTGDHTDRVTELALRMAGALAWSPAQTQALRWGALLHDIGKLTLPGTLLTKPGQLAPSERALLRSHVERGLSLATGLEFLPDAALQGIRDHHERWDGHGYPAGRVAGEISVAGRIIALCDVYDALTSARPYKAAWTAQEALAKISAGAGRHFDPVLTPVFVSLLQHQNPQPECRAPR</sequence>
<dbReference type="Proteomes" id="UP000313988">
    <property type="component" value="Unassembled WGS sequence"/>
</dbReference>
<dbReference type="RefSeq" id="WP_139399749.1">
    <property type="nucleotide sequence ID" value="NZ_JACHEW010000002.1"/>
</dbReference>
<dbReference type="NCBIfam" id="TIGR00277">
    <property type="entry name" value="HDIG"/>
    <property type="match status" value="1"/>
</dbReference>
<organism evidence="4 5">
    <name type="scientific">Deinococcus radiopugnans ATCC 19172</name>
    <dbReference type="NCBI Taxonomy" id="585398"/>
    <lineage>
        <taxon>Bacteria</taxon>
        <taxon>Thermotogati</taxon>
        <taxon>Deinococcota</taxon>
        <taxon>Deinococci</taxon>
        <taxon>Deinococcales</taxon>
        <taxon>Deinococcaceae</taxon>
        <taxon>Deinococcus</taxon>
    </lineage>
</organism>
<proteinExistence type="predicted"/>
<evidence type="ECO:0000313" key="4">
    <source>
        <dbReference type="EMBL" id="TNM72891.1"/>
    </source>
</evidence>
<dbReference type="InterPro" id="IPR006675">
    <property type="entry name" value="HDIG_dom"/>
</dbReference>
<evidence type="ECO:0000313" key="5">
    <source>
        <dbReference type="Proteomes" id="UP000313988"/>
    </source>
</evidence>
<dbReference type="PANTHER" id="PTHR45228:SF8">
    <property type="entry name" value="TWO-COMPONENT RESPONSE REGULATOR-RELATED"/>
    <property type="match status" value="1"/>
</dbReference>
<evidence type="ECO:0000313" key="3">
    <source>
        <dbReference type="EMBL" id="MBB6015423.1"/>
    </source>
</evidence>
<evidence type="ECO:0000259" key="1">
    <source>
        <dbReference type="PROSITE" id="PS51831"/>
    </source>
</evidence>
<dbReference type="InterPro" id="IPR052020">
    <property type="entry name" value="Cyclic_di-GMP/3'3'-cGAMP_PDE"/>
</dbReference>
<dbReference type="AlphaFoldDB" id="A0A5C4YBB5"/>
<evidence type="ECO:0000313" key="6">
    <source>
        <dbReference type="Proteomes" id="UP000629870"/>
    </source>
</evidence>